<dbReference type="Gene3D" id="3.90.1200.10">
    <property type="match status" value="1"/>
</dbReference>
<dbReference type="InterPro" id="IPR047175">
    <property type="entry name" value="CotS-like"/>
</dbReference>
<dbReference type="PANTHER" id="PTHR39179:SF2">
    <property type="entry name" value="ENDOSPORE COAT-ASSOCIATED PROTEIN YUTH"/>
    <property type="match status" value="1"/>
</dbReference>
<accession>A0A8J3EL51</accession>
<protein>
    <submittedName>
        <fullName evidence="1">Endospore coat-associated protein YutH</fullName>
    </submittedName>
</protein>
<dbReference type="InterPro" id="IPR011009">
    <property type="entry name" value="Kinase-like_dom_sf"/>
</dbReference>
<dbReference type="SUPFAM" id="SSF56112">
    <property type="entry name" value="Protein kinase-like (PK-like)"/>
    <property type="match status" value="1"/>
</dbReference>
<dbReference type="EMBL" id="BMFV01000002">
    <property type="protein sequence ID" value="GGH75132.1"/>
    <property type="molecule type" value="Genomic_DNA"/>
</dbReference>
<comment type="caution">
    <text evidence="1">The sequence shown here is derived from an EMBL/GenBank/DDBJ whole genome shotgun (WGS) entry which is preliminary data.</text>
</comment>
<dbReference type="Proteomes" id="UP000656813">
    <property type="component" value="Unassembled WGS sequence"/>
</dbReference>
<sequence>MNRVSQDYRISAHFIGEQDGKQWFAVDGGYIILIPLENIMHQDIEELAQMCQWLMESEALDVPIPIKNKNGEWVTEGDEEQGRGIVAFFVKAEKKSGESGRVLAHFHRNAQAFSFKRAELTPYYRWAEFWIARTDQVKQYYLDTLQKETHTEFERRFLSVYPYFIGRAENAIQYMTDFMMDFWIGSPPTICHHRLDARLEKLAYSPEWVIDHPGRDIAEWMRSQIHEGNADFKEVTAFINDYNEVHSLQSSDYGLIYSRLLFPVTFFDFVDQVFVQDKTLARVSLDQVQKLSANAALEEEILSQFSEVYMKTLPKIQWLS</sequence>
<organism evidence="1 2">
    <name type="scientific">Pullulanibacillus pueri</name>
    <dbReference type="NCBI Taxonomy" id="1437324"/>
    <lineage>
        <taxon>Bacteria</taxon>
        <taxon>Bacillati</taxon>
        <taxon>Bacillota</taxon>
        <taxon>Bacilli</taxon>
        <taxon>Bacillales</taxon>
        <taxon>Sporolactobacillaceae</taxon>
        <taxon>Pullulanibacillus</taxon>
    </lineage>
</organism>
<name>A0A8J3EL51_9BACL</name>
<reference evidence="1" key="2">
    <citation type="submission" date="2020-09" db="EMBL/GenBank/DDBJ databases">
        <authorList>
            <person name="Sun Q."/>
            <person name="Zhou Y."/>
        </authorList>
    </citation>
    <scope>NUCLEOTIDE SEQUENCE</scope>
    <source>
        <strain evidence="1">CGMCC 1.12777</strain>
    </source>
</reference>
<dbReference type="PANTHER" id="PTHR39179">
    <property type="entry name" value="SPORE COAT PROTEIN I"/>
    <property type="match status" value="1"/>
</dbReference>
<evidence type="ECO:0000313" key="2">
    <source>
        <dbReference type="Proteomes" id="UP000656813"/>
    </source>
</evidence>
<proteinExistence type="predicted"/>
<keyword evidence="2" id="KW-1185">Reference proteome</keyword>
<dbReference type="RefSeq" id="WP_188495568.1">
    <property type="nucleotide sequence ID" value="NZ_BMFV01000002.1"/>
</dbReference>
<evidence type="ECO:0000313" key="1">
    <source>
        <dbReference type="EMBL" id="GGH75132.1"/>
    </source>
</evidence>
<dbReference type="AlphaFoldDB" id="A0A8J3EL51"/>
<gene>
    <name evidence="1" type="primary">yutH</name>
    <name evidence="1" type="ORF">GCM10007096_04040</name>
</gene>
<dbReference type="GO" id="GO:0042601">
    <property type="term" value="C:endospore-forming forespore"/>
    <property type="evidence" value="ECO:0007669"/>
    <property type="project" value="TreeGrafter"/>
</dbReference>
<reference evidence="1" key="1">
    <citation type="journal article" date="2014" name="Int. J. Syst. Evol. Microbiol.">
        <title>Complete genome sequence of Corynebacterium casei LMG S-19264T (=DSM 44701T), isolated from a smear-ripened cheese.</title>
        <authorList>
            <consortium name="US DOE Joint Genome Institute (JGI-PGF)"/>
            <person name="Walter F."/>
            <person name="Albersmeier A."/>
            <person name="Kalinowski J."/>
            <person name="Ruckert C."/>
        </authorList>
    </citation>
    <scope>NUCLEOTIDE SEQUENCE</scope>
    <source>
        <strain evidence="1">CGMCC 1.12777</strain>
    </source>
</reference>